<gene>
    <name evidence="8" type="ORF">OLEA9_A057031</name>
</gene>
<dbReference type="SUPFAM" id="SSF55455">
    <property type="entry name" value="SRF-like"/>
    <property type="match status" value="1"/>
</dbReference>
<dbReference type="Pfam" id="PF00319">
    <property type="entry name" value="SRF-TF"/>
    <property type="match status" value="1"/>
</dbReference>
<dbReference type="AlphaFoldDB" id="A0A8S0SKD8"/>
<dbReference type="Proteomes" id="UP000594638">
    <property type="component" value="Unassembled WGS sequence"/>
</dbReference>
<sequence length="138" mass="15746">MDNTSNKEDKSTLRDMEKSFEMHKESIKRKTKELSETCGVKACAVIVGPDGMVDTWPENRNDVQEVIKIYENCDPESKRTQELDREKNKVNICAVSDAVKTINKQELISRIDAKLAQVRERIQILKSKDQGCNQDESG</sequence>
<keyword evidence="2" id="KW-0805">Transcription regulation</keyword>
<comment type="caution">
    <text evidence="8">The sequence shown here is derived from an EMBL/GenBank/DDBJ whole genome shotgun (WGS) entry which is preliminary data.</text>
</comment>
<evidence type="ECO:0000256" key="2">
    <source>
        <dbReference type="ARBA" id="ARBA00023015"/>
    </source>
</evidence>
<evidence type="ECO:0000256" key="4">
    <source>
        <dbReference type="ARBA" id="ARBA00023163"/>
    </source>
</evidence>
<proteinExistence type="predicted"/>
<dbReference type="InterPro" id="IPR036879">
    <property type="entry name" value="TF_MADSbox_sf"/>
</dbReference>
<evidence type="ECO:0000259" key="7">
    <source>
        <dbReference type="Pfam" id="PF00319"/>
    </source>
</evidence>
<keyword evidence="3" id="KW-0238">DNA-binding</keyword>
<feature type="region of interest" description="Disordered" evidence="6">
    <location>
        <begin position="1"/>
        <end position="24"/>
    </location>
</feature>
<dbReference type="EMBL" id="CACTIH010005451">
    <property type="protein sequence ID" value="CAA2993546.1"/>
    <property type="molecule type" value="Genomic_DNA"/>
</dbReference>
<dbReference type="GO" id="GO:0046983">
    <property type="term" value="F:protein dimerization activity"/>
    <property type="evidence" value="ECO:0007669"/>
    <property type="project" value="InterPro"/>
</dbReference>
<comment type="subcellular location">
    <subcellularLocation>
        <location evidence="1">Nucleus</location>
    </subcellularLocation>
</comment>
<accession>A0A8S0SKD8</accession>
<dbReference type="OrthoDB" id="1306420at2759"/>
<evidence type="ECO:0000256" key="3">
    <source>
        <dbReference type="ARBA" id="ARBA00023125"/>
    </source>
</evidence>
<keyword evidence="5" id="KW-0539">Nucleus</keyword>
<feature type="domain" description="MADS-box" evidence="7">
    <location>
        <begin position="19"/>
        <end position="56"/>
    </location>
</feature>
<dbReference type="InterPro" id="IPR002100">
    <property type="entry name" value="TF_MADSbox"/>
</dbReference>
<dbReference type="Gene3D" id="3.40.1810.10">
    <property type="entry name" value="Transcription factor, MADS-box"/>
    <property type="match status" value="1"/>
</dbReference>
<organism evidence="8 9">
    <name type="scientific">Olea europaea subsp. europaea</name>
    <dbReference type="NCBI Taxonomy" id="158383"/>
    <lineage>
        <taxon>Eukaryota</taxon>
        <taxon>Viridiplantae</taxon>
        <taxon>Streptophyta</taxon>
        <taxon>Embryophyta</taxon>
        <taxon>Tracheophyta</taxon>
        <taxon>Spermatophyta</taxon>
        <taxon>Magnoliopsida</taxon>
        <taxon>eudicotyledons</taxon>
        <taxon>Gunneridae</taxon>
        <taxon>Pentapetalae</taxon>
        <taxon>asterids</taxon>
        <taxon>lamiids</taxon>
        <taxon>Lamiales</taxon>
        <taxon>Oleaceae</taxon>
        <taxon>Oleeae</taxon>
        <taxon>Olea</taxon>
    </lineage>
</organism>
<dbReference type="GO" id="GO:0003677">
    <property type="term" value="F:DNA binding"/>
    <property type="evidence" value="ECO:0007669"/>
    <property type="project" value="UniProtKB-KW"/>
</dbReference>
<evidence type="ECO:0000256" key="6">
    <source>
        <dbReference type="SAM" id="MobiDB-lite"/>
    </source>
</evidence>
<protein>
    <submittedName>
        <fullName evidence="8">Agamous-like MADS-box AGL81</fullName>
    </submittedName>
</protein>
<dbReference type="Gramene" id="OE9A057031T1">
    <property type="protein sequence ID" value="OE9A057031C1"/>
    <property type="gene ID" value="OE9A057031"/>
</dbReference>
<reference evidence="8 9" key="1">
    <citation type="submission" date="2019-12" db="EMBL/GenBank/DDBJ databases">
        <authorList>
            <person name="Alioto T."/>
            <person name="Alioto T."/>
            <person name="Gomez Garrido J."/>
        </authorList>
    </citation>
    <scope>NUCLEOTIDE SEQUENCE [LARGE SCALE GENOMIC DNA]</scope>
</reference>
<keyword evidence="9" id="KW-1185">Reference proteome</keyword>
<evidence type="ECO:0000256" key="1">
    <source>
        <dbReference type="ARBA" id="ARBA00004123"/>
    </source>
</evidence>
<evidence type="ECO:0000313" key="9">
    <source>
        <dbReference type="Proteomes" id="UP000594638"/>
    </source>
</evidence>
<keyword evidence="4" id="KW-0804">Transcription</keyword>
<evidence type="ECO:0000256" key="5">
    <source>
        <dbReference type="ARBA" id="ARBA00023242"/>
    </source>
</evidence>
<dbReference type="GO" id="GO:0005634">
    <property type="term" value="C:nucleus"/>
    <property type="evidence" value="ECO:0007669"/>
    <property type="project" value="UniProtKB-SubCell"/>
</dbReference>
<evidence type="ECO:0000313" key="8">
    <source>
        <dbReference type="EMBL" id="CAA2993546.1"/>
    </source>
</evidence>
<name>A0A8S0SKD8_OLEEU</name>